<feature type="region of interest" description="Disordered" evidence="1">
    <location>
        <begin position="1"/>
        <end position="26"/>
    </location>
</feature>
<sequence>MEGNAQNDSSITDANAGQDDPSSEVDTIRNIDGRQLKFNYILVIVLIFLIPPSQLLCFLNTPFVGAFRIRAMRFQSCIWIQSCEMKIRQKHCGLANEITGSMVHEIRICAIVYLFGYRFLT</sequence>
<evidence type="ECO:0000313" key="3">
    <source>
        <dbReference type="EMBL" id="KAL1538822.1"/>
    </source>
</evidence>
<evidence type="ECO:0000256" key="2">
    <source>
        <dbReference type="SAM" id="Phobius"/>
    </source>
</evidence>
<dbReference type="AlphaFoldDB" id="A0ABD1G3W9"/>
<keyword evidence="4" id="KW-1185">Reference proteome</keyword>
<proteinExistence type="predicted"/>
<keyword evidence="2" id="KW-0812">Transmembrane</keyword>
<protein>
    <submittedName>
        <fullName evidence="3">WPP domain-interacting tail-anchored protein 1-like</fullName>
    </submittedName>
</protein>
<reference evidence="3 4" key="1">
    <citation type="submission" date="2024-06" db="EMBL/GenBank/DDBJ databases">
        <title>A chromosome level genome sequence of Diviner's sage (Salvia divinorum).</title>
        <authorList>
            <person name="Ford S.A."/>
            <person name="Ro D.-K."/>
            <person name="Ness R.W."/>
            <person name="Phillips M.A."/>
        </authorList>
    </citation>
    <scope>NUCLEOTIDE SEQUENCE [LARGE SCALE GENOMIC DNA]</scope>
    <source>
        <strain evidence="3">SAF-2024a</strain>
        <tissue evidence="3">Leaf</tissue>
    </source>
</reference>
<dbReference type="EMBL" id="JBEAFC010000010">
    <property type="protein sequence ID" value="KAL1538822.1"/>
    <property type="molecule type" value="Genomic_DNA"/>
</dbReference>
<dbReference type="Proteomes" id="UP001567538">
    <property type="component" value="Unassembled WGS sequence"/>
</dbReference>
<feature type="compositionally biased region" description="Polar residues" evidence="1">
    <location>
        <begin position="1"/>
        <end position="15"/>
    </location>
</feature>
<name>A0ABD1G3W9_SALDI</name>
<gene>
    <name evidence="3" type="ORF">AAHA92_27519</name>
</gene>
<evidence type="ECO:0000256" key="1">
    <source>
        <dbReference type="SAM" id="MobiDB-lite"/>
    </source>
</evidence>
<accession>A0ABD1G3W9</accession>
<comment type="caution">
    <text evidence="3">The sequence shown here is derived from an EMBL/GenBank/DDBJ whole genome shotgun (WGS) entry which is preliminary data.</text>
</comment>
<feature type="transmembrane region" description="Helical" evidence="2">
    <location>
        <begin position="40"/>
        <end position="63"/>
    </location>
</feature>
<organism evidence="3 4">
    <name type="scientific">Salvia divinorum</name>
    <name type="common">Maria pastora</name>
    <name type="synonym">Diviner's sage</name>
    <dbReference type="NCBI Taxonomy" id="28513"/>
    <lineage>
        <taxon>Eukaryota</taxon>
        <taxon>Viridiplantae</taxon>
        <taxon>Streptophyta</taxon>
        <taxon>Embryophyta</taxon>
        <taxon>Tracheophyta</taxon>
        <taxon>Spermatophyta</taxon>
        <taxon>Magnoliopsida</taxon>
        <taxon>eudicotyledons</taxon>
        <taxon>Gunneridae</taxon>
        <taxon>Pentapetalae</taxon>
        <taxon>asterids</taxon>
        <taxon>lamiids</taxon>
        <taxon>Lamiales</taxon>
        <taxon>Lamiaceae</taxon>
        <taxon>Nepetoideae</taxon>
        <taxon>Mentheae</taxon>
        <taxon>Salviinae</taxon>
        <taxon>Salvia</taxon>
        <taxon>Salvia subgen. Calosphace</taxon>
    </lineage>
</organism>
<evidence type="ECO:0000313" key="4">
    <source>
        <dbReference type="Proteomes" id="UP001567538"/>
    </source>
</evidence>
<keyword evidence="2" id="KW-1133">Transmembrane helix</keyword>
<keyword evidence="2" id="KW-0472">Membrane</keyword>